<evidence type="ECO:0000313" key="2">
    <source>
        <dbReference type="EMBL" id="KAG7300827.1"/>
    </source>
</evidence>
<feature type="transmembrane region" description="Helical" evidence="1">
    <location>
        <begin position="49"/>
        <end position="69"/>
    </location>
</feature>
<reference evidence="2 3" key="1">
    <citation type="submission" date="2021-06" db="EMBL/GenBank/DDBJ databases">
        <title>A haploid diamondback moth (Plutella xylostella L.) genome assembly resolves 31 chromosomes and identifies a diamide resistance mutation.</title>
        <authorList>
            <person name="Ward C.M."/>
            <person name="Perry K.D."/>
            <person name="Baker G."/>
            <person name="Powis K."/>
            <person name="Heckel D.G."/>
            <person name="Baxter S.W."/>
        </authorList>
    </citation>
    <scope>NUCLEOTIDE SEQUENCE [LARGE SCALE GENOMIC DNA]</scope>
    <source>
        <strain evidence="2 3">LV</strain>
        <tissue evidence="2">Single pupa</tissue>
    </source>
</reference>
<keyword evidence="1" id="KW-1133">Transmembrane helix</keyword>
<comment type="caution">
    <text evidence="2">The sequence shown here is derived from an EMBL/GenBank/DDBJ whole genome shotgun (WGS) entry which is preliminary data.</text>
</comment>
<proteinExistence type="predicted"/>
<sequence length="134" mass="15089">MSMTSLISMAILCNANATIVVLAVANFIYMPLKRHRNLCFHKQKHLSTVFLVFMWASLYASSLSLLALLHGVKRYSVQAYSLSPSNRPTNSPRSNLSLNELSLKILESWALPLHLATMSLIFSFESQTTCTYME</sequence>
<dbReference type="Proteomes" id="UP000823941">
    <property type="component" value="Chromosome 20"/>
</dbReference>
<protein>
    <recommendedName>
        <fullName evidence="4">G-protein coupled receptors family 1 profile domain-containing protein</fullName>
    </recommendedName>
</protein>
<dbReference type="EMBL" id="JAHIBW010000020">
    <property type="protein sequence ID" value="KAG7300827.1"/>
    <property type="molecule type" value="Genomic_DNA"/>
</dbReference>
<name>A0ABQ7Q6H0_PLUXY</name>
<keyword evidence="3" id="KW-1185">Reference proteome</keyword>
<evidence type="ECO:0008006" key="4">
    <source>
        <dbReference type="Google" id="ProtNLM"/>
    </source>
</evidence>
<evidence type="ECO:0000256" key="1">
    <source>
        <dbReference type="SAM" id="Phobius"/>
    </source>
</evidence>
<gene>
    <name evidence="2" type="ORF">JYU34_015164</name>
</gene>
<keyword evidence="1" id="KW-0472">Membrane</keyword>
<keyword evidence="1" id="KW-0812">Transmembrane</keyword>
<feature type="transmembrane region" description="Helical" evidence="1">
    <location>
        <begin position="6"/>
        <end position="29"/>
    </location>
</feature>
<accession>A0ABQ7Q6H0</accession>
<organism evidence="2 3">
    <name type="scientific">Plutella xylostella</name>
    <name type="common">Diamondback moth</name>
    <name type="synonym">Plutella maculipennis</name>
    <dbReference type="NCBI Taxonomy" id="51655"/>
    <lineage>
        <taxon>Eukaryota</taxon>
        <taxon>Metazoa</taxon>
        <taxon>Ecdysozoa</taxon>
        <taxon>Arthropoda</taxon>
        <taxon>Hexapoda</taxon>
        <taxon>Insecta</taxon>
        <taxon>Pterygota</taxon>
        <taxon>Neoptera</taxon>
        <taxon>Endopterygota</taxon>
        <taxon>Lepidoptera</taxon>
        <taxon>Glossata</taxon>
        <taxon>Ditrysia</taxon>
        <taxon>Yponomeutoidea</taxon>
        <taxon>Plutellidae</taxon>
        <taxon>Plutella</taxon>
    </lineage>
</organism>
<evidence type="ECO:0000313" key="3">
    <source>
        <dbReference type="Proteomes" id="UP000823941"/>
    </source>
</evidence>